<sequence>MLVQFPMSFFLSLSSSLESFTSFQNQALKTFSSPQYLTSHQSHTHVFFEGVSQQELSDRSKHHPVKPIKYLVDYSDGTTASSQARLEWLPHTRGPAQAPLRWSGQER</sequence>
<evidence type="ECO:0000256" key="1">
    <source>
        <dbReference type="SAM" id="MobiDB-lite"/>
    </source>
</evidence>
<dbReference type="AlphaFoldDB" id="A0A6A6HBY9"/>
<name>A0A6A6HBY9_VIRVR</name>
<evidence type="ECO:0000313" key="2">
    <source>
        <dbReference type="EMBL" id="KAF2235522.1"/>
    </source>
</evidence>
<dbReference type="Proteomes" id="UP000800092">
    <property type="component" value="Unassembled WGS sequence"/>
</dbReference>
<proteinExistence type="predicted"/>
<accession>A0A6A6HBY9</accession>
<dbReference type="EMBL" id="ML991791">
    <property type="protein sequence ID" value="KAF2235522.1"/>
    <property type="molecule type" value="Genomic_DNA"/>
</dbReference>
<organism evidence="2 3">
    <name type="scientific">Viridothelium virens</name>
    <name type="common">Speckled blister lichen</name>
    <name type="synonym">Trypethelium virens</name>
    <dbReference type="NCBI Taxonomy" id="1048519"/>
    <lineage>
        <taxon>Eukaryota</taxon>
        <taxon>Fungi</taxon>
        <taxon>Dikarya</taxon>
        <taxon>Ascomycota</taxon>
        <taxon>Pezizomycotina</taxon>
        <taxon>Dothideomycetes</taxon>
        <taxon>Dothideomycetes incertae sedis</taxon>
        <taxon>Trypetheliales</taxon>
        <taxon>Trypetheliaceae</taxon>
        <taxon>Viridothelium</taxon>
    </lineage>
</organism>
<reference evidence="2" key="1">
    <citation type="journal article" date="2020" name="Stud. Mycol.">
        <title>101 Dothideomycetes genomes: a test case for predicting lifestyles and emergence of pathogens.</title>
        <authorList>
            <person name="Haridas S."/>
            <person name="Albert R."/>
            <person name="Binder M."/>
            <person name="Bloem J."/>
            <person name="Labutti K."/>
            <person name="Salamov A."/>
            <person name="Andreopoulos B."/>
            <person name="Baker S."/>
            <person name="Barry K."/>
            <person name="Bills G."/>
            <person name="Bluhm B."/>
            <person name="Cannon C."/>
            <person name="Castanera R."/>
            <person name="Culley D."/>
            <person name="Daum C."/>
            <person name="Ezra D."/>
            <person name="Gonzalez J."/>
            <person name="Henrissat B."/>
            <person name="Kuo A."/>
            <person name="Liang C."/>
            <person name="Lipzen A."/>
            <person name="Lutzoni F."/>
            <person name="Magnuson J."/>
            <person name="Mondo S."/>
            <person name="Nolan M."/>
            <person name="Ohm R."/>
            <person name="Pangilinan J."/>
            <person name="Park H.-J."/>
            <person name="Ramirez L."/>
            <person name="Alfaro M."/>
            <person name="Sun H."/>
            <person name="Tritt A."/>
            <person name="Yoshinaga Y."/>
            <person name="Zwiers L.-H."/>
            <person name="Turgeon B."/>
            <person name="Goodwin S."/>
            <person name="Spatafora J."/>
            <person name="Crous P."/>
            <person name="Grigoriev I."/>
        </authorList>
    </citation>
    <scope>NUCLEOTIDE SEQUENCE</scope>
    <source>
        <strain evidence="2">Tuck. ex Michener</strain>
    </source>
</reference>
<feature type="region of interest" description="Disordered" evidence="1">
    <location>
        <begin position="85"/>
        <end position="107"/>
    </location>
</feature>
<keyword evidence="3" id="KW-1185">Reference proteome</keyword>
<evidence type="ECO:0000313" key="3">
    <source>
        <dbReference type="Proteomes" id="UP000800092"/>
    </source>
</evidence>
<gene>
    <name evidence="2" type="ORF">EV356DRAFT_120866</name>
</gene>
<protein>
    <submittedName>
        <fullName evidence="2">Uncharacterized protein</fullName>
    </submittedName>
</protein>